<dbReference type="PANTHER" id="PTHR24220:SF86">
    <property type="entry name" value="ABC TRANSPORTER ABCH.1"/>
    <property type="match status" value="1"/>
</dbReference>
<gene>
    <name evidence="1" type="ORF">DMO24_21360</name>
</gene>
<keyword evidence="1" id="KW-0547">Nucleotide-binding</keyword>
<sequence>QQRLAFAQAVIGGPALVVADEPTGELDSQTTAELLAAVRELTLAGTTVVLATHDPLAAAAADQVVHLRSGTVAHEEVAGQRLAVIDGDGRVQLPEEALRRFSARRVQIDVTADGVVLREPS</sequence>
<feature type="non-terminal residue" evidence="1">
    <location>
        <position position="1"/>
    </location>
</feature>
<evidence type="ECO:0000313" key="2">
    <source>
        <dbReference type="Proteomes" id="UP000247602"/>
    </source>
</evidence>
<evidence type="ECO:0000313" key="1">
    <source>
        <dbReference type="EMBL" id="PZA19324.1"/>
    </source>
</evidence>
<dbReference type="GO" id="GO:0005524">
    <property type="term" value="F:ATP binding"/>
    <property type="evidence" value="ECO:0007669"/>
    <property type="project" value="UniProtKB-KW"/>
</dbReference>
<accession>A0A323V3N9</accession>
<dbReference type="AlphaFoldDB" id="A0A323V3N9"/>
<protein>
    <submittedName>
        <fullName evidence="1">ABC transporter ATP-binding protein</fullName>
    </submittedName>
</protein>
<dbReference type="InterPro" id="IPR015854">
    <property type="entry name" value="ABC_transpr_LolD-like"/>
</dbReference>
<dbReference type="GO" id="GO:0005886">
    <property type="term" value="C:plasma membrane"/>
    <property type="evidence" value="ECO:0007669"/>
    <property type="project" value="TreeGrafter"/>
</dbReference>
<dbReference type="EMBL" id="QKNV01000366">
    <property type="protein sequence ID" value="PZA19324.1"/>
    <property type="molecule type" value="Genomic_DNA"/>
</dbReference>
<name>A0A323V3N9_9ACTN</name>
<keyword evidence="2" id="KW-1185">Reference proteome</keyword>
<proteinExistence type="predicted"/>
<reference evidence="1 2" key="1">
    <citation type="submission" date="2018-06" db="EMBL/GenBank/DDBJ databases">
        <title>Draft genome sequence of Modestobacter versicolor CP153-2.</title>
        <authorList>
            <person name="Gundlapally S.R."/>
        </authorList>
    </citation>
    <scope>NUCLEOTIDE SEQUENCE [LARGE SCALE GENOMIC DNA]</scope>
    <source>
        <strain evidence="1 2">CP153-2</strain>
    </source>
</reference>
<dbReference type="InterPro" id="IPR027417">
    <property type="entry name" value="P-loop_NTPase"/>
</dbReference>
<comment type="caution">
    <text evidence="1">The sequence shown here is derived from an EMBL/GenBank/DDBJ whole genome shotgun (WGS) entry which is preliminary data.</text>
</comment>
<dbReference type="Proteomes" id="UP000247602">
    <property type="component" value="Unassembled WGS sequence"/>
</dbReference>
<dbReference type="SUPFAM" id="SSF52540">
    <property type="entry name" value="P-loop containing nucleoside triphosphate hydrolases"/>
    <property type="match status" value="1"/>
</dbReference>
<dbReference type="GO" id="GO:0022857">
    <property type="term" value="F:transmembrane transporter activity"/>
    <property type="evidence" value="ECO:0007669"/>
    <property type="project" value="TreeGrafter"/>
</dbReference>
<keyword evidence="1" id="KW-0067">ATP-binding</keyword>
<organism evidence="1 2">
    <name type="scientific">Modestobacter versicolor</name>
    <dbReference type="NCBI Taxonomy" id="429133"/>
    <lineage>
        <taxon>Bacteria</taxon>
        <taxon>Bacillati</taxon>
        <taxon>Actinomycetota</taxon>
        <taxon>Actinomycetes</taxon>
        <taxon>Geodermatophilales</taxon>
        <taxon>Geodermatophilaceae</taxon>
        <taxon>Modestobacter</taxon>
    </lineage>
</organism>
<dbReference type="PANTHER" id="PTHR24220">
    <property type="entry name" value="IMPORT ATP-BINDING PROTEIN"/>
    <property type="match status" value="1"/>
</dbReference>
<dbReference type="Gene3D" id="3.40.50.300">
    <property type="entry name" value="P-loop containing nucleotide triphosphate hydrolases"/>
    <property type="match status" value="1"/>
</dbReference>